<sequence length="365" mass="40743">MDSDITRKKGVGGIAPWSPWEWDNNGFWKTSRINDSGNIEYTHHYPIPERDYQVREPEAHCQYPVPEARSEIDHTPAQAVPRYVKDRVIDGTHNFYSNDDRYTKEGPQITSTSGISTHKMLGNWTPYSPSSSTTTSPHATEYSLRRASTTNGAPQRNNSSASSQMIYGQNPASFAGNVSTDYTGYRMPKLSTKAPGNPWSLDGTLQSEKMRDIGNALSSMNISISSTETVESGSDSISEGLYTLDSRYRVIDQPSRFFTIGRIFMMLWTEPARQEFPSGGLSHYSATYLGGKAFSEIRRFVVVANGGRGNTICCPIHTYGGQGTLKPNLPDKEMHAAVYSYTEEPQLPAEEELIIEPFSNHSRRH</sequence>
<feature type="domain" description="DUF6590" evidence="1">
    <location>
        <begin position="255"/>
        <end position="352"/>
    </location>
</feature>
<proteinExistence type="predicted"/>
<evidence type="ECO:0000259" key="1">
    <source>
        <dbReference type="Pfam" id="PF20233"/>
    </source>
</evidence>
<dbReference type="EMBL" id="VIGI01000006">
    <property type="protein sequence ID" value="KAB8299321.1"/>
    <property type="molecule type" value="Genomic_DNA"/>
</dbReference>
<dbReference type="AlphaFoldDB" id="A0A5N6KA40"/>
<name>A0A5N6KA40_MONLA</name>
<comment type="caution">
    <text evidence="2">The sequence shown here is derived from an EMBL/GenBank/DDBJ whole genome shotgun (WGS) entry which is preliminary data.</text>
</comment>
<evidence type="ECO:0000313" key="2">
    <source>
        <dbReference type="EMBL" id="KAB8299321.1"/>
    </source>
</evidence>
<organism evidence="2 3">
    <name type="scientific">Monilinia laxa</name>
    <name type="common">Brown rot fungus</name>
    <name type="synonym">Sclerotinia laxa</name>
    <dbReference type="NCBI Taxonomy" id="61186"/>
    <lineage>
        <taxon>Eukaryota</taxon>
        <taxon>Fungi</taxon>
        <taxon>Dikarya</taxon>
        <taxon>Ascomycota</taxon>
        <taxon>Pezizomycotina</taxon>
        <taxon>Leotiomycetes</taxon>
        <taxon>Helotiales</taxon>
        <taxon>Sclerotiniaceae</taxon>
        <taxon>Monilinia</taxon>
    </lineage>
</organism>
<dbReference type="Pfam" id="PF20233">
    <property type="entry name" value="DUF6590"/>
    <property type="match status" value="1"/>
</dbReference>
<reference evidence="2 3" key="1">
    <citation type="submission" date="2019-06" db="EMBL/GenBank/DDBJ databases">
        <title>Genome Sequence of the Brown Rot Fungal Pathogen Monilinia laxa.</title>
        <authorList>
            <person name="De Miccolis Angelini R.M."/>
            <person name="Landi L."/>
            <person name="Abate D."/>
            <person name="Pollastro S."/>
            <person name="Romanazzi G."/>
            <person name="Faretra F."/>
        </authorList>
    </citation>
    <scope>NUCLEOTIDE SEQUENCE [LARGE SCALE GENOMIC DNA]</scope>
    <source>
        <strain evidence="2 3">Mlax316</strain>
    </source>
</reference>
<gene>
    <name evidence="2" type="ORF">EYC80_001394</name>
</gene>
<evidence type="ECO:0000313" key="3">
    <source>
        <dbReference type="Proteomes" id="UP000326757"/>
    </source>
</evidence>
<keyword evidence="3" id="KW-1185">Reference proteome</keyword>
<protein>
    <recommendedName>
        <fullName evidence="1">DUF6590 domain-containing protein</fullName>
    </recommendedName>
</protein>
<accession>A0A5N6KA40</accession>
<dbReference type="OrthoDB" id="3559580at2759"/>
<dbReference type="InterPro" id="IPR046497">
    <property type="entry name" value="DUF6590"/>
</dbReference>
<dbReference type="Proteomes" id="UP000326757">
    <property type="component" value="Unassembled WGS sequence"/>
</dbReference>